<dbReference type="InterPro" id="IPR024072">
    <property type="entry name" value="DHFR-like_dom_sf"/>
</dbReference>
<dbReference type="NCBIfam" id="TIGR00326">
    <property type="entry name" value="eubact_ribD"/>
    <property type="match status" value="1"/>
</dbReference>
<dbReference type="FunFam" id="3.40.140.10:FF:000025">
    <property type="entry name" value="Riboflavin biosynthesis protein RibD"/>
    <property type="match status" value="1"/>
</dbReference>
<feature type="binding site" evidence="17">
    <location>
        <position position="204"/>
    </location>
    <ligand>
        <name>substrate</name>
    </ligand>
</feature>
<evidence type="ECO:0000256" key="8">
    <source>
        <dbReference type="ARBA" id="ARBA00022801"/>
    </source>
</evidence>
<name>A0A410PW46_9FIRM</name>
<dbReference type="NCBIfam" id="TIGR00227">
    <property type="entry name" value="ribD_Cterm"/>
    <property type="match status" value="1"/>
</dbReference>
<comment type="catalytic activity">
    <reaction evidence="13 15">
        <text>5-amino-6-(5-phospho-D-ribitylamino)uracil + NADP(+) = 5-amino-6-(5-phospho-D-ribosylamino)uracil + NADPH + H(+)</text>
        <dbReference type="Rhea" id="RHEA:17845"/>
        <dbReference type="ChEBI" id="CHEBI:15378"/>
        <dbReference type="ChEBI" id="CHEBI:57783"/>
        <dbReference type="ChEBI" id="CHEBI:58349"/>
        <dbReference type="ChEBI" id="CHEBI:58421"/>
        <dbReference type="ChEBI" id="CHEBI:58453"/>
        <dbReference type="EC" id="1.1.1.193"/>
    </reaction>
</comment>
<feature type="binding site" evidence="18">
    <location>
        <position position="50"/>
    </location>
    <ligand>
        <name>Zn(2+)</name>
        <dbReference type="ChEBI" id="CHEBI:29105"/>
        <note>catalytic</note>
    </ligand>
</feature>
<reference evidence="20 21" key="1">
    <citation type="submission" date="2019-01" db="EMBL/GenBank/DDBJ databases">
        <title>Draft genomes of a novel of Aminipila strains.</title>
        <authorList>
            <person name="Ma S."/>
        </authorList>
    </citation>
    <scope>NUCLEOTIDE SEQUENCE [LARGE SCALE GENOMIC DNA]</scope>
    <source>
        <strain evidence="21">JN-39</strain>
    </source>
</reference>
<dbReference type="EMBL" id="CP035281">
    <property type="protein sequence ID" value="QAT43106.1"/>
    <property type="molecule type" value="Genomic_DNA"/>
</dbReference>
<feature type="binding site" evidence="18">
    <location>
        <position position="84"/>
    </location>
    <ligand>
        <name>Zn(2+)</name>
        <dbReference type="ChEBI" id="CHEBI:29105"/>
        <note>catalytic</note>
    </ligand>
</feature>
<evidence type="ECO:0000313" key="20">
    <source>
        <dbReference type="EMBL" id="QAT43106.1"/>
    </source>
</evidence>
<feature type="binding site" evidence="17">
    <location>
        <position position="221"/>
    </location>
    <ligand>
        <name>NADP(+)</name>
        <dbReference type="ChEBI" id="CHEBI:58349"/>
    </ligand>
</feature>
<dbReference type="SUPFAM" id="SSF53597">
    <property type="entry name" value="Dihydrofolate reductase-like"/>
    <property type="match status" value="1"/>
</dbReference>
<keyword evidence="10 15" id="KW-0521">NADP</keyword>
<dbReference type="InterPro" id="IPR002734">
    <property type="entry name" value="RibDG_C"/>
</dbReference>
<evidence type="ECO:0000256" key="1">
    <source>
        <dbReference type="ARBA" id="ARBA00002151"/>
    </source>
</evidence>
<dbReference type="PANTHER" id="PTHR38011:SF7">
    <property type="entry name" value="2,5-DIAMINO-6-RIBOSYLAMINO-4(3H)-PYRIMIDINONE 5'-PHOSPHATE REDUCTASE"/>
    <property type="match status" value="1"/>
</dbReference>
<evidence type="ECO:0000256" key="10">
    <source>
        <dbReference type="ARBA" id="ARBA00022857"/>
    </source>
</evidence>
<evidence type="ECO:0000256" key="3">
    <source>
        <dbReference type="ARBA" id="ARBA00004910"/>
    </source>
</evidence>
<keyword evidence="6 15" id="KW-0686">Riboflavin biosynthesis</keyword>
<feature type="binding site" evidence="17">
    <location>
        <position position="292"/>
    </location>
    <ligand>
        <name>substrate</name>
    </ligand>
</feature>
<dbReference type="PIRSF" id="PIRSF006769">
    <property type="entry name" value="RibD"/>
    <property type="match status" value="1"/>
</dbReference>
<comment type="cofactor">
    <cofactor evidence="15 18">
        <name>Zn(2+)</name>
        <dbReference type="ChEBI" id="CHEBI:29105"/>
    </cofactor>
    <text evidence="15 18">Binds 1 zinc ion.</text>
</comment>
<accession>A0A410PW46</accession>
<dbReference type="Gene3D" id="3.40.140.10">
    <property type="entry name" value="Cytidine Deaminase, domain 2"/>
    <property type="match status" value="1"/>
</dbReference>
<keyword evidence="12" id="KW-0511">Multifunctional enzyme</keyword>
<evidence type="ECO:0000256" key="11">
    <source>
        <dbReference type="ARBA" id="ARBA00023002"/>
    </source>
</evidence>
<evidence type="ECO:0000256" key="13">
    <source>
        <dbReference type="ARBA" id="ARBA00049861"/>
    </source>
</evidence>
<dbReference type="PROSITE" id="PS51747">
    <property type="entry name" value="CYT_DCMP_DEAMINASES_2"/>
    <property type="match status" value="1"/>
</dbReference>
<feature type="binding site" evidence="17">
    <location>
        <position position="170"/>
    </location>
    <ligand>
        <name>NADP(+)</name>
        <dbReference type="ChEBI" id="CHEBI:58349"/>
    </ligand>
</feature>
<feature type="binding site" evidence="17">
    <location>
        <position position="196"/>
    </location>
    <ligand>
        <name>NADP(+)</name>
        <dbReference type="ChEBI" id="CHEBI:58349"/>
    </ligand>
</feature>
<dbReference type="Proteomes" id="UP000287601">
    <property type="component" value="Chromosome"/>
</dbReference>
<evidence type="ECO:0000256" key="7">
    <source>
        <dbReference type="ARBA" id="ARBA00022723"/>
    </source>
</evidence>
<dbReference type="RefSeq" id="WP_128745755.1">
    <property type="nucleotide sequence ID" value="NZ_CP035281.1"/>
</dbReference>
<dbReference type="InterPro" id="IPR050765">
    <property type="entry name" value="Riboflavin_Biosynth_HTPR"/>
</dbReference>
<dbReference type="OrthoDB" id="9800865at2"/>
<feature type="binding site" evidence="17">
    <location>
        <begin position="294"/>
        <end position="300"/>
    </location>
    <ligand>
        <name>NADP(+)</name>
        <dbReference type="ChEBI" id="CHEBI:58349"/>
    </ligand>
</feature>
<dbReference type="InterPro" id="IPR016192">
    <property type="entry name" value="APOBEC/CMP_deaminase_Zn-bd"/>
</dbReference>
<evidence type="ECO:0000256" key="17">
    <source>
        <dbReference type="PIRSR" id="PIRSR006769-2"/>
    </source>
</evidence>
<dbReference type="EC" id="1.1.1.193" evidence="15"/>
<evidence type="ECO:0000256" key="18">
    <source>
        <dbReference type="PIRSR" id="PIRSR006769-3"/>
    </source>
</evidence>
<dbReference type="GO" id="GO:0009231">
    <property type="term" value="P:riboflavin biosynthetic process"/>
    <property type="evidence" value="ECO:0007669"/>
    <property type="project" value="UniProtKB-UniPathway"/>
</dbReference>
<evidence type="ECO:0000256" key="4">
    <source>
        <dbReference type="ARBA" id="ARBA00005259"/>
    </source>
</evidence>
<feature type="binding site" evidence="17">
    <location>
        <position position="207"/>
    </location>
    <ligand>
        <name>substrate</name>
    </ligand>
</feature>
<feature type="binding site" evidence="17">
    <location>
        <position position="184"/>
    </location>
    <ligand>
        <name>substrate</name>
    </ligand>
</feature>
<dbReference type="GO" id="GO:0008835">
    <property type="term" value="F:diaminohydroxyphosphoribosylaminopyrimidine deaminase activity"/>
    <property type="evidence" value="ECO:0007669"/>
    <property type="project" value="UniProtKB-EC"/>
</dbReference>
<feature type="binding site" evidence="17">
    <location>
        <position position="168"/>
    </location>
    <ligand>
        <name>substrate</name>
    </ligand>
</feature>
<dbReference type="KEGG" id="amij:EQM06_07575"/>
<dbReference type="GO" id="GO:0008703">
    <property type="term" value="F:5-amino-6-(5-phosphoribosylamino)uracil reductase activity"/>
    <property type="evidence" value="ECO:0007669"/>
    <property type="project" value="UniProtKB-EC"/>
</dbReference>
<evidence type="ECO:0000256" key="9">
    <source>
        <dbReference type="ARBA" id="ARBA00022833"/>
    </source>
</evidence>
<evidence type="ECO:0000256" key="12">
    <source>
        <dbReference type="ARBA" id="ARBA00023268"/>
    </source>
</evidence>
<gene>
    <name evidence="20" type="primary">ribD</name>
    <name evidence="20" type="ORF">EQM06_07575</name>
</gene>
<evidence type="ECO:0000256" key="14">
    <source>
        <dbReference type="ARBA" id="ARBA00049886"/>
    </source>
</evidence>
<dbReference type="UniPathway" id="UPA00275">
    <property type="reaction ID" value="UER00401"/>
</dbReference>
<keyword evidence="9 15" id="KW-0862">Zinc</keyword>
<feature type="binding site" evidence="17">
    <location>
        <position position="154"/>
    </location>
    <ligand>
        <name>NADP(+)</name>
        <dbReference type="ChEBI" id="CHEBI:58349"/>
    </ligand>
</feature>
<comment type="similarity">
    <text evidence="4 15">In the N-terminal section; belongs to the cytidine and deoxycytidylate deaminase family.</text>
</comment>
<dbReference type="InterPro" id="IPR016193">
    <property type="entry name" value="Cytidine_deaminase-like"/>
</dbReference>
<proteinExistence type="inferred from homology"/>
<comment type="similarity">
    <text evidence="5 15">In the C-terminal section; belongs to the HTP reductase family.</text>
</comment>
<dbReference type="Pfam" id="PF01872">
    <property type="entry name" value="RibD_C"/>
    <property type="match status" value="1"/>
</dbReference>
<feature type="binding site" evidence="17">
    <location>
        <position position="200"/>
    </location>
    <ligand>
        <name>NADP(+)</name>
        <dbReference type="ChEBI" id="CHEBI:58349"/>
    </ligand>
</feature>
<comment type="catalytic activity">
    <reaction evidence="14 15">
        <text>2,5-diamino-6-hydroxy-4-(5-phosphoribosylamino)-pyrimidine + H2O + H(+) = 5-amino-6-(5-phospho-D-ribosylamino)uracil + NH4(+)</text>
        <dbReference type="Rhea" id="RHEA:21868"/>
        <dbReference type="ChEBI" id="CHEBI:15377"/>
        <dbReference type="ChEBI" id="CHEBI:15378"/>
        <dbReference type="ChEBI" id="CHEBI:28938"/>
        <dbReference type="ChEBI" id="CHEBI:58453"/>
        <dbReference type="ChEBI" id="CHEBI:58614"/>
        <dbReference type="EC" id="3.5.4.26"/>
    </reaction>
</comment>
<dbReference type="InterPro" id="IPR011549">
    <property type="entry name" value="RibD_C"/>
</dbReference>
<keyword evidence="11 15" id="KW-0560">Oxidoreductase</keyword>
<dbReference type="GO" id="GO:0008270">
    <property type="term" value="F:zinc ion binding"/>
    <property type="evidence" value="ECO:0007669"/>
    <property type="project" value="InterPro"/>
</dbReference>
<dbReference type="AlphaFoldDB" id="A0A410PW46"/>
<evidence type="ECO:0000256" key="5">
    <source>
        <dbReference type="ARBA" id="ARBA00007417"/>
    </source>
</evidence>
<dbReference type="EC" id="3.5.4.26" evidence="15"/>
<dbReference type="Pfam" id="PF00383">
    <property type="entry name" value="dCMP_cyt_deam_1"/>
    <property type="match status" value="1"/>
</dbReference>
<keyword evidence="21" id="KW-1185">Reference proteome</keyword>
<evidence type="ECO:0000313" key="21">
    <source>
        <dbReference type="Proteomes" id="UP000287601"/>
    </source>
</evidence>
<evidence type="ECO:0000256" key="16">
    <source>
        <dbReference type="PIRSR" id="PIRSR006769-1"/>
    </source>
</evidence>
<comment type="function">
    <text evidence="1 15">Converts 2,5-diamino-6-(ribosylamino)-4(3h)-pyrimidinone 5'-phosphate into 5-amino-6-(ribosylamino)-2,4(1h,3h)-pyrimidinedione 5'-phosphate.</text>
</comment>
<dbReference type="Gene3D" id="3.40.430.10">
    <property type="entry name" value="Dihydrofolate Reductase, subunit A"/>
    <property type="match status" value="1"/>
</dbReference>
<feature type="domain" description="CMP/dCMP-type deaminase" evidence="19">
    <location>
        <begin position="1"/>
        <end position="123"/>
    </location>
</feature>
<dbReference type="InterPro" id="IPR004794">
    <property type="entry name" value="Eubact_RibD"/>
</dbReference>
<feature type="active site" description="Proton donor" evidence="16">
    <location>
        <position position="52"/>
    </location>
</feature>
<dbReference type="InterPro" id="IPR002125">
    <property type="entry name" value="CMP_dCMP_dom"/>
</dbReference>
<comment type="pathway">
    <text evidence="2 15">Cofactor biosynthesis; riboflavin biosynthesis; 5-amino-6-(D-ribitylamino)uracil from GTP: step 2/4.</text>
</comment>
<dbReference type="CDD" id="cd01284">
    <property type="entry name" value="Riboflavin_deaminase-reductase"/>
    <property type="match status" value="1"/>
</dbReference>
<keyword evidence="8 15" id="KW-0378">Hydrolase</keyword>
<evidence type="ECO:0000256" key="2">
    <source>
        <dbReference type="ARBA" id="ARBA00004882"/>
    </source>
</evidence>
<dbReference type="PROSITE" id="PS00903">
    <property type="entry name" value="CYT_DCMP_DEAMINASES_1"/>
    <property type="match status" value="1"/>
</dbReference>
<evidence type="ECO:0000259" key="19">
    <source>
        <dbReference type="PROSITE" id="PS51747"/>
    </source>
</evidence>
<protein>
    <recommendedName>
        <fullName evidence="15">Riboflavin biosynthesis protein RibD</fullName>
    </recommendedName>
    <domain>
        <recommendedName>
            <fullName evidence="15">Diaminohydroxyphosphoribosylaminopyrimidine deaminase</fullName>
            <shortName evidence="15">DRAP deaminase</shortName>
            <ecNumber evidence="15">3.5.4.26</ecNumber>
        </recommendedName>
        <alternativeName>
            <fullName evidence="15">Riboflavin-specific deaminase</fullName>
        </alternativeName>
    </domain>
    <domain>
        <recommendedName>
            <fullName evidence="15">5-amino-6-(5-phosphoribosylamino)uracil reductase</fullName>
            <ecNumber evidence="15">1.1.1.193</ecNumber>
        </recommendedName>
        <alternativeName>
            <fullName evidence="15">HTP reductase</fullName>
        </alternativeName>
    </domain>
</protein>
<keyword evidence="7 15" id="KW-0479">Metal-binding</keyword>
<dbReference type="SUPFAM" id="SSF53927">
    <property type="entry name" value="Cytidine deaminase-like"/>
    <property type="match status" value="1"/>
</dbReference>
<feature type="binding site" evidence="18">
    <location>
        <position position="75"/>
    </location>
    <ligand>
        <name>Zn(2+)</name>
        <dbReference type="ChEBI" id="CHEBI:29105"/>
        <note>catalytic</note>
    </ligand>
</feature>
<evidence type="ECO:0000256" key="15">
    <source>
        <dbReference type="PIRNR" id="PIRNR006769"/>
    </source>
</evidence>
<sequence length="371" mass="41077">MTDEEYMQIAVELAKNAEGWTNPNPMVGAILVKDGIIIGQGFHAKWGQPHAERNAITACSENPEGATLYVTLEPCCHYGKTPPCTDAILENRIARVVVGVQDPNPLISGMGIDLLRKAGVQVTVGILEKECRELNAVFFHYIKEKKPYVAMKYAMTMDGKIAAYTGNSMWITGEIAREHVHRLRHKYMGIMVGAGTVLKDDPRLDCRLPETKNPIRIICDTNLRIPIDSQIVTTAKEIQTYIATASADREAIERLREKGCMIVKVPKLGRHIDLNGLMELLGQRGIDSILLEGGGTLNWAALEQGIVEHVYAYIAPKIFGGRNAVTAVEGRGIERPEEAFLLKERKVTQLGEDLLVEYNVVKNPSLKKPNP</sequence>
<evidence type="ECO:0000256" key="6">
    <source>
        <dbReference type="ARBA" id="ARBA00022619"/>
    </source>
</evidence>
<dbReference type="GO" id="GO:0050661">
    <property type="term" value="F:NADP binding"/>
    <property type="evidence" value="ECO:0007669"/>
    <property type="project" value="InterPro"/>
</dbReference>
<comment type="pathway">
    <text evidence="3 15">Cofactor biosynthesis; riboflavin biosynthesis; 5-amino-6-(D-ribitylamino)uracil from GTP: step 3/4.</text>
</comment>
<organism evidence="20 21">
    <name type="scientific">Aminipila luticellarii</name>
    <dbReference type="NCBI Taxonomy" id="2507160"/>
    <lineage>
        <taxon>Bacteria</taxon>
        <taxon>Bacillati</taxon>
        <taxon>Bacillota</taxon>
        <taxon>Clostridia</taxon>
        <taxon>Peptostreptococcales</taxon>
        <taxon>Anaerovoracaceae</taxon>
        <taxon>Aminipila</taxon>
    </lineage>
</organism>
<dbReference type="PANTHER" id="PTHR38011">
    <property type="entry name" value="DIHYDROFOLATE REDUCTASE FAMILY PROTEIN (AFU_ORTHOLOGUE AFUA_8G06820)"/>
    <property type="match status" value="1"/>
</dbReference>